<evidence type="ECO:0000256" key="2">
    <source>
        <dbReference type="SAM" id="MobiDB-lite"/>
    </source>
</evidence>
<dbReference type="InterPro" id="IPR019137">
    <property type="entry name" value="Nck-associated_protein-1"/>
</dbReference>
<reference evidence="3" key="1">
    <citation type="journal article" date="2023" name="G3 (Bethesda)">
        <title>A reference genome for the long-term kleptoplast-retaining sea slug Elysia crispata morphotype clarki.</title>
        <authorList>
            <person name="Eastman K.E."/>
            <person name="Pendleton A.L."/>
            <person name="Shaikh M.A."/>
            <person name="Suttiyut T."/>
            <person name="Ogas R."/>
            <person name="Tomko P."/>
            <person name="Gavelis G."/>
            <person name="Widhalm J.R."/>
            <person name="Wisecaver J.H."/>
        </authorList>
    </citation>
    <scope>NUCLEOTIDE SEQUENCE</scope>
    <source>
        <strain evidence="3">ECLA1</strain>
    </source>
</reference>
<comment type="similarity">
    <text evidence="1">Belongs to the HEM-1/HEM-2 family.</text>
</comment>
<dbReference type="Pfam" id="PF09735">
    <property type="entry name" value="Nckap1"/>
    <property type="match status" value="2"/>
</dbReference>
<dbReference type="GO" id="GO:0048812">
    <property type="term" value="P:neuron projection morphogenesis"/>
    <property type="evidence" value="ECO:0007669"/>
    <property type="project" value="TreeGrafter"/>
</dbReference>
<evidence type="ECO:0000313" key="4">
    <source>
        <dbReference type="Proteomes" id="UP001283361"/>
    </source>
</evidence>
<dbReference type="Proteomes" id="UP001283361">
    <property type="component" value="Unassembled WGS sequence"/>
</dbReference>
<accession>A0AAE1D2D2</accession>
<feature type="region of interest" description="Disordered" evidence="2">
    <location>
        <begin position="698"/>
        <end position="718"/>
    </location>
</feature>
<dbReference type="EMBL" id="JAWDGP010005687">
    <property type="protein sequence ID" value="KAK3753901.1"/>
    <property type="molecule type" value="Genomic_DNA"/>
</dbReference>
<evidence type="ECO:0000256" key="1">
    <source>
        <dbReference type="ARBA" id="ARBA00037947"/>
    </source>
</evidence>
<name>A0AAE1D2D2_9GAST</name>
<keyword evidence="4" id="KW-1185">Reference proteome</keyword>
<protein>
    <recommendedName>
        <fullName evidence="5">Membrane-associated protein Hem</fullName>
    </recommendedName>
</protein>
<sequence>MSRPLMPAQQKLAEKLTILNDRGLGMLIRIYNIKKMLGSAENKPSFLNDKAFHPAIDRVLLTKKFPLYDSKASQLSVVNHAKNDIIKSLSLYYNTFVDILDLKDHVVNLLTTIDACKVQLDITLNFDLTKHYLDLIVTYVSIMILMSRVDDRKAVLALYNSAHEFLHGKSDQNYHRLGQMVLEYDSPMKKLSEEFVPHSRHLMPALMSLHKVYPMRNLTAELMRSNNLLGILADPPKMANVPPTDMIQCEYLSLETIERWIIFGLMLCYQSLSEPQPWDLWKQALQSSYIITLCRNEVLHIHSYIVSFFEGLKGQQIHHKRINELRDFQTQALQNSPAMHRERRKFLRSALRDLTLIYAEEPGLLGPKAQYIFQGLSLARDEVLWLLRHVVNPPSKRHNVRLSPEDFYDRQLPELLFYMEELRGLVKKYTEVIQRYYVQYLAGYDAVYLNQLIQNISMCPEDESVILSSFCNSISVLSVKQVEKNELFDFRGFRLDWFRLQAYTSVDKAGLELMCHEDLAKHMNTIVFHTKMVDVLDEMINETGDLSIYCFYTTLFEHQFKQCMEFLAQHRYSIIFPMICGHFMNATHPLCPEERHSIGTTSVQYAHWFLREMSEEVNQVITSICEEQCMLNYKMESKPGTPKRNSLTYVHWFINELAGEASQVVANICEESAKMDYKLLPKHSAAIILSQRHRVKEKKDKKYVEPEKPGKESERKNRENFTRMDKLHMALTDLCYAINYCTVIQVWEHGFVPREFFLQHLETRFNKALVGMMMYNPETNEIAKPSELLNGVRAYMNVLQSIENYVHIDIVRVFNNVLPMQTQPADGHGEKTITHNYTHWYLEVLLKRVALNAGHIVYSPSRKAFVTVSQGDGNHMAAEEYADLTELRALAELIGPYGMKYMGERLMLNIASQVDEIKKLVLANKDTLTQLRSSFDKPDVMRDLTRKLMTPYKNAPCDADVLLMRMTKIGVLLAFRALAQEALNDVLDQRIPFLIGSIRDIHHHVPNTKDSMVVNELASSAGEKCSVDPTLCNALRTLKTDHAEDEYTIACLLFVFVAVSIPKLARMDLSNMRASLEGHLNNSHCLAKSINGLAGALFSLYGPGDTELRLQEFLALASSSLLRLGFENEKDVVKNRESVYLLLDDIVQESPFLTMDLLESCFPYALLRNAYHTVYKATAADV</sequence>
<dbReference type="AlphaFoldDB" id="A0AAE1D2D2"/>
<dbReference type="GO" id="GO:0030031">
    <property type="term" value="P:cell projection assembly"/>
    <property type="evidence" value="ECO:0007669"/>
    <property type="project" value="TreeGrafter"/>
</dbReference>
<dbReference type="GO" id="GO:0030866">
    <property type="term" value="P:cortical actin cytoskeleton organization"/>
    <property type="evidence" value="ECO:0007669"/>
    <property type="project" value="TreeGrafter"/>
</dbReference>
<evidence type="ECO:0000313" key="3">
    <source>
        <dbReference type="EMBL" id="KAK3753901.1"/>
    </source>
</evidence>
<comment type="caution">
    <text evidence="3">The sequence shown here is derived from an EMBL/GenBank/DDBJ whole genome shotgun (WGS) entry which is preliminary data.</text>
</comment>
<gene>
    <name evidence="3" type="ORF">RRG08_006285</name>
</gene>
<organism evidence="3 4">
    <name type="scientific">Elysia crispata</name>
    <name type="common">lettuce slug</name>
    <dbReference type="NCBI Taxonomy" id="231223"/>
    <lineage>
        <taxon>Eukaryota</taxon>
        <taxon>Metazoa</taxon>
        <taxon>Spiralia</taxon>
        <taxon>Lophotrochozoa</taxon>
        <taxon>Mollusca</taxon>
        <taxon>Gastropoda</taxon>
        <taxon>Heterobranchia</taxon>
        <taxon>Euthyneura</taxon>
        <taxon>Panpulmonata</taxon>
        <taxon>Sacoglossa</taxon>
        <taxon>Placobranchoidea</taxon>
        <taxon>Plakobranchidae</taxon>
        <taxon>Elysia</taxon>
    </lineage>
</organism>
<dbReference type="PANTHER" id="PTHR12093:SF10">
    <property type="entry name" value="MEMBRANE-ASSOCIATED PROTEIN HEM"/>
    <property type="match status" value="1"/>
</dbReference>
<dbReference type="PANTHER" id="PTHR12093">
    <property type="entry name" value="NCK-ASSOCIATED PROTEIN 1"/>
    <property type="match status" value="1"/>
</dbReference>
<evidence type="ECO:0008006" key="5">
    <source>
        <dbReference type="Google" id="ProtNLM"/>
    </source>
</evidence>
<dbReference type="GO" id="GO:0016477">
    <property type="term" value="P:cell migration"/>
    <property type="evidence" value="ECO:0007669"/>
    <property type="project" value="TreeGrafter"/>
</dbReference>
<dbReference type="GO" id="GO:0031209">
    <property type="term" value="C:SCAR complex"/>
    <property type="evidence" value="ECO:0007669"/>
    <property type="project" value="TreeGrafter"/>
</dbReference>
<proteinExistence type="inferred from homology"/>